<gene>
    <name evidence="2" type="ORF">AVDCRST_MAG91-2452</name>
</gene>
<dbReference type="AlphaFoldDB" id="A0A6J4TLP5"/>
<dbReference type="PANTHER" id="PTHR35010:SF4">
    <property type="entry name" value="BLL5781 PROTEIN"/>
    <property type="match status" value="1"/>
</dbReference>
<evidence type="ECO:0000259" key="1">
    <source>
        <dbReference type="Pfam" id="PF17765"/>
    </source>
</evidence>
<dbReference type="EMBL" id="CADCVX010000443">
    <property type="protein sequence ID" value="CAA9525223.1"/>
    <property type="molecule type" value="Genomic_DNA"/>
</dbReference>
<reference evidence="2" key="1">
    <citation type="submission" date="2020-02" db="EMBL/GenBank/DDBJ databases">
        <authorList>
            <person name="Meier V. D."/>
        </authorList>
    </citation>
    <scope>NUCLEOTIDE SEQUENCE</scope>
    <source>
        <strain evidence="2">AVDCRST_MAG91</strain>
    </source>
</reference>
<feature type="domain" description="MmyB-like transcription regulator ligand binding" evidence="1">
    <location>
        <begin position="2"/>
        <end position="159"/>
    </location>
</feature>
<feature type="non-terminal residue" evidence="2">
    <location>
        <position position="1"/>
    </location>
</feature>
<proteinExistence type="predicted"/>
<sequence length="162" mass="17148">GHAPHPALAVDRQWNLVAANEAVTRLTAGADSSLLEAPTNVLRLSLHPKGLAPNIANLRQWRAHVLARLNQQIDASADPGLVALLEELKAYPVPPGARPHRPALDPLAGIAVPFELRTPDGALSFLSTTTVFGTAVDITLAELTIETFFPADAETAALMRGC</sequence>
<protein>
    <submittedName>
        <fullName evidence="2">Transcriptional regulator, Xre family</fullName>
    </submittedName>
</protein>
<accession>A0A6J4TLP5</accession>
<dbReference type="Gene3D" id="3.30.450.180">
    <property type="match status" value="1"/>
</dbReference>
<evidence type="ECO:0000313" key="2">
    <source>
        <dbReference type="EMBL" id="CAA9525223.1"/>
    </source>
</evidence>
<organism evidence="2">
    <name type="scientific">uncultured Sphingomonadaceae bacterium</name>
    <dbReference type="NCBI Taxonomy" id="169976"/>
    <lineage>
        <taxon>Bacteria</taxon>
        <taxon>Pseudomonadati</taxon>
        <taxon>Pseudomonadota</taxon>
        <taxon>Alphaproteobacteria</taxon>
        <taxon>Sphingomonadales</taxon>
        <taxon>Sphingomonadaceae</taxon>
        <taxon>environmental samples</taxon>
    </lineage>
</organism>
<dbReference type="Pfam" id="PF17765">
    <property type="entry name" value="MLTR_LBD"/>
    <property type="match status" value="1"/>
</dbReference>
<dbReference type="PANTHER" id="PTHR35010">
    <property type="entry name" value="BLL4672 PROTEIN-RELATED"/>
    <property type="match status" value="1"/>
</dbReference>
<name>A0A6J4TLP5_9SPHN</name>
<dbReference type="InterPro" id="IPR041413">
    <property type="entry name" value="MLTR_LBD"/>
</dbReference>